<name>A0AAW4UBS9_9FIRM</name>
<dbReference type="EMBL" id="JAJCJK010000004">
    <property type="protein sequence ID" value="MCB6937536.1"/>
    <property type="molecule type" value="Genomic_DNA"/>
</dbReference>
<gene>
    <name evidence="1" type="ORF">LIZ56_03795</name>
</gene>
<organism evidence="1 2">
    <name type="scientific">Agathobacter rectalis</name>
    <dbReference type="NCBI Taxonomy" id="39491"/>
    <lineage>
        <taxon>Bacteria</taxon>
        <taxon>Bacillati</taxon>
        <taxon>Bacillota</taxon>
        <taxon>Clostridia</taxon>
        <taxon>Lachnospirales</taxon>
        <taxon>Lachnospiraceae</taxon>
        <taxon>Agathobacter</taxon>
    </lineage>
</organism>
<protein>
    <submittedName>
        <fullName evidence="1">Uncharacterized protein</fullName>
    </submittedName>
</protein>
<dbReference type="RefSeq" id="WP_306780595.1">
    <property type="nucleotide sequence ID" value="NZ_JAJCJK010000004.1"/>
</dbReference>
<accession>A0AAW4UBS9</accession>
<proteinExistence type="predicted"/>
<dbReference type="Proteomes" id="UP001197684">
    <property type="component" value="Unassembled WGS sequence"/>
</dbReference>
<dbReference type="AlphaFoldDB" id="A0AAW4UBS9"/>
<evidence type="ECO:0000313" key="1">
    <source>
        <dbReference type="EMBL" id="MCB6937536.1"/>
    </source>
</evidence>
<reference evidence="1" key="1">
    <citation type="submission" date="2021-10" db="EMBL/GenBank/DDBJ databases">
        <title>Collection of gut derived symbiotic bacterial strains cultured from healthy donors.</title>
        <authorList>
            <person name="Lin H."/>
            <person name="Littmann E."/>
            <person name="Kohout C."/>
            <person name="Pamer E.G."/>
        </authorList>
    </citation>
    <scope>NUCLEOTIDE SEQUENCE</scope>
    <source>
        <strain evidence="1">DFI.9.42</strain>
    </source>
</reference>
<sequence length="203" mass="23638">MKQRGKRSNSKLVHVSFDEVERFVPRVPKQICPDEDNTTPRICVAPNILSAIQAMPQGGTVAYNMARIGVPVVIHAYYIESDAILMPEQIADKVPDAVSTGEMWVMAVPAAVRRIDYEIVDPYVPMRIDRNGTRERFLVWYGELKRVRYQDNWRNLSTRTARNQKAVEWFMENKPDISYRTFMSNMDDELLKSFHVELQEVWE</sequence>
<evidence type="ECO:0000313" key="2">
    <source>
        <dbReference type="Proteomes" id="UP001197684"/>
    </source>
</evidence>
<comment type="caution">
    <text evidence="1">The sequence shown here is derived from an EMBL/GenBank/DDBJ whole genome shotgun (WGS) entry which is preliminary data.</text>
</comment>